<name>A0ABT4H709_PAEAL</name>
<reference evidence="1 2" key="1">
    <citation type="submission" date="2022-05" db="EMBL/GenBank/DDBJ databases">
        <title>Genome Sequencing of Bee-Associated Microbes.</title>
        <authorList>
            <person name="Dunlap C."/>
        </authorList>
    </citation>
    <scope>NUCLEOTIDE SEQUENCE [LARGE SCALE GENOMIC DNA]</scope>
    <source>
        <strain evidence="1 2">NRRL B-04010</strain>
    </source>
</reference>
<protein>
    <submittedName>
        <fullName evidence="1">YmfQ family protein</fullName>
    </submittedName>
</protein>
<gene>
    <name evidence="1" type="ORF">M5X12_30210</name>
</gene>
<accession>A0ABT4H709</accession>
<dbReference type="EMBL" id="JAMDNP010000119">
    <property type="protein sequence ID" value="MCY9764770.1"/>
    <property type="molecule type" value="Genomic_DNA"/>
</dbReference>
<keyword evidence="2" id="KW-1185">Reference proteome</keyword>
<proteinExistence type="predicted"/>
<dbReference type="Pfam" id="PF10076">
    <property type="entry name" value="Phage_Mu_Gp48"/>
    <property type="match status" value="1"/>
</dbReference>
<comment type="caution">
    <text evidence="1">The sequence shown here is derived from an EMBL/GenBank/DDBJ whole genome shotgun (WGS) entry which is preliminary data.</text>
</comment>
<dbReference type="RefSeq" id="WP_268600629.1">
    <property type="nucleotide sequence ID" value="NZ_JAMDNP010000119.1"/>
</dbReference>
<dbReference type="InterPro" id="IPR018755">
    <property type="entry name" value="Phage_Mu_Gp48"/>
</dbReference>
<organism evidence="1 2">
    <name type="scientific">Paenibacillus alvei</name>
    <name type="common">Bacillus alvei</name>
    <dbReference type="NCBI Taxonomy" id="44250"/>
    <lineage>
        <taxon>Bacteria</taxon>
        <taxon>Bacillati</taxon>
        <taxon>Bacillota</taxon>
        <taxon>Bacilli</taxon>
        <taxon>Bacillales</taxon>
        <taxon>Paenibacillaceae</taxon>
        <taxon>Paenibacillus</taxon>
    </lineage>
</organism>
<evidence type="ECO:0000313" key="2">
    <source>
        <dbReference type="Proteomes" id="UP001527181"/>
    </source>
</evidence>
<evidence type="ECO:0000313" key="1">
    <source>
        <dbReference type="EMBL" id="MCY9764770.1"/>
    </source>
</evidence>
<sequence length="176" mass="20206">MLRDYWPDYLHEIREFEALAAAQQPEFDKALSIISTMAKDFSVFTLTESGIRRWERILGIEGKQADDLDSRRFRIISRIIERIPITKRTLYTQLETLCGKGGFRLEINSGGYILSIKLALTSKSAFSDVVALVNRQAPANLICEVTIMYNKHNVLGRFTHAQLANKTHYELRNEVI</sequence>
<dbReference type="Proteomes" id="UP001527181">
    <property type="component" value="Unassembled WGS sequence"/>
</dbReference>